<dbReference type="SUPFAM" id="SSF54060">
    <property type="entry name" value="His-Me finger endonucleases"/>
    <property type="match status" value="1"/>
</dbReference>
<dbReference type="GO" id="GO:0006309">
    <property type="term" value="P:apoptotic DNA fragmentation"/>
    <property type="evidence" value="ECO:0007669"/>
    <property type="project" value="TreeGrafter"/>
</dbReference>
<keyword evidence="4" id="KW-0479">Metal-binding</keyword>
<accession>A0A9P0HKR2</accession>
<dbReference type="InterPro" id="IPR020821">
    <property type="entry name" value="ENPP1-3/EXOG-like_nuc-like"/>
</dbReference>
<proteinExistence type="inferred from homology"/>
<dbReference type="GO" id="GO:0005743">
    <property type="term" value="C:mitochondrial inner membrane"/>
    <property type="evidence" value="ECO:0007669"/>
    <property type="project" value="TreeGrafter"/>
</dbReference>
<dbReference type="GO" id="GO:0000014">
    <property type="term" value="F:single-stranded DNA endodeoxyribonuclease activity"/>
    <property type="evidence" value="ECO:0007669"/>
    <property type="project" value="TreeGrafter"/>
</dbReference>
<dbReference type="GO" id="GO:0046872">
    <property type="term" value="F:metal ion binding"/>
    <property type="evidence" value="ECO:0007669"/>
    <property type="project" value="UniProtKB-KW"/>
</dbReference>
<dbReference type="Proteomes" id="UP001152798">
    <property type="component" value="Chromosome 6"/>
</dbReference>
<evidence type="ECO:0000256" key="5">
    <source>
        <dbReference type="SAM" id="SignalP"/>
    </source>
</evidence>
<dbReference type="Pfam" id="PF01223">
    <property type="entry name" value="Endonuclease_NS"/>
    <property type="match status" value="1"/>
</dbReference>
<keyword evidence="9" id="KW-1185">Reference proteome</keyword>
<reference evidence="8" key="1">
    <citation type="submission" date="2022-01" db="EMBL/GenBank/DDBJ databases">
        <authorList>
            <person name="King R."/>
        </authorList>
    </citation>
    <scope>NUCLEOTIDE SEQUENCE</scope>
</reference>
<dbReference type="InterPro" id="IPR040255">
    <property type="entry name" value="Non-specific_endonuclease"/>
</dbReference>
<sequence length="426" mass="47975">MNVLHFIVVLICCTSNIDGMLPDECIDPYLNDNGLDSNSSNKANSCVFDVLNDMPGKYEPLFLQNNIHGSLTLTIPKVKNQRAVIKLKKGEKITISCPGNGNYIEAIDTIQSDGSCKSGNMLKIEGVNYSFQQLDCRARVNAKFKKTGMKCGRGKGVIVELGYDVPGHFLPVVEVCYNIDESIPYYSRHLLRGTSLGKEPRKIGRPAYASGGGEFFKGFNPKEAYSKRNQLAAIRNKVGKDYAKKYIDFASKKFLDRGQLSPYLDFVLGPHQATTFFYINVAPMWHSINEGTWFKVEETARSFARKYKTDLEVVTGTEGVLQLQGKKNKKDIMLRGSKFPVPKHFWKILRKPVDRSCIVFISPNDPVRKTIPKSICKDICTQHGWREFSGNSTEGYVYCCEYEDFKKAVPHAASLSCKNVLHVERK</sequence>
<dbReference type="PANTHER" id="PTHR13966">
    <property type="entry name" value="ENDONUCLEASE RELATED"/>
    <property type="match status" value="1"/>
</dbReference>
<evidence type="ECO:0000259" key="6">
    <source>
        <dbReference type="SMART" id="SM00477"/>
    </source>
</evidence>
<dbReference type="InterPro" id="IPR001604">
    <property type="entry name" value="Endo_G_ENPP1-like_dom"/>
</dbReference>
<keyword evidence="3" id="KW-0255">Endonuclease</keyword>
<feature type="domain" description="ENPP1-3/EXOG-like endonuclease/phosphodiesterase" evidence="6">
    <location>
        <begin position="173"/>
        <end position="394"/>
    </location>
</feature>
<dbReference type="GO" id="GO:0005634">
    <property type="term" value="C:nucleus"/>
    <property type="evidence" value="ECO:0007669"/>
    <property type="project" value="TreeGrafter"/>
</dbReference>
<evidence type="ECO:0000313" key="9">
    <source>
        <dbReference type="Proteomes" id="UP001152798"/>
    </source>
</evidence>
<feature type="chain" id="PRO_5040276419" evidence="5">
    <location>
        <begin position="20"/>
        <end position="426"/>
    </location>
</feature>
<keyword evidence="2" id="KW-0540">Nuclease</keyword>
<evidence type="ECO:0000259" key="7">
    <source>
        <dbReference type="SMART" id="SM00892"/>
    </source>
</evidence>
<organism evidence="8 9">
    <name type="scientific">Nezara viridula</name>
    <name type="common">Southern green stink bug</name>
    <name type="synonym">Cimex viridulus</name>
    <dbReference type="NCBI Taxonomy" id="85310"/>
    <lineage>
        <taxon>Eukaryota</taxon>
        <taxon>Metazoa</taxon>
        <taxon>Ecdysozoa</taxon>
        <taxon>Arthropoda</taxon>
        <taxon>Hexapoda</taxon>
        <taxon>Insecta</taxon>
        <taxon>Pterygota</taxon>
        <taxon>Neoptera</taxon>
        <taxon>Paraneoptera</taxon>
        <taxon>Hemiptera</taxon>
        <taxon>Heteroptera</taxon>
        <taxon>Panheteroptera</taxon>
        <taxon>Pentatomomorpha</taxon>
        <taxon>Pentatomoidea</taxon>
        <taxon>Pentatomidae</taxon>
        <taxon>Pentatominae</taxon>
        <taxon>Nezara</taxon>
    </lineage>
</organism>
<name>A0A9P0HKR2_NEZVI</name>
<dbReference type="GO" id="GO:0004521">
    <property type="term" value="F:RNA endonuclease activity"/>
    <property type="evidence" value="ECO:0007669"/>
    <property type="project" value="TreeGrafter"/>
</dbReference>
<evidence type="ECO:0000313" key="8">
    <source>
        <dbReference type="EMBL" id="CAH1404428.1"/>
    </source>
</evidence>
<protein>
    <submittedName>
        <fullName evidence="8">Uncharacterized protein</fullName>
    </submittedName>
</protein>
<feature type="domain" description="DNA/RNA non-specific endonuclease/pyrophosphatase/phosphodiesterase" evidence="7">
    <location>
        <begin position="169"/>
        <end position="405"/>
    </location>
</feature>
<dbReference type="InterPro" id="IPR044929">
    <property type="entry name" value="DNA/RNA_non-sp_Endonuclease_sf"/>
</dbReference>
<dbReference type="InterPro" id="IPR044925">
    <property type="entry name" value="His-Me_finger_sf"/>
</dbReference>
<dbReference type="AlphaFoldDB" id="A0A9P0HKR2"/>
<evidence type="ECO:0000256" key="1">
    <source>
        <dbReference type="ARBA" id="ARBA00010052"/>
    </source>
</evidence>
<dbReference type="Gene3D" id="3.40.570.10">
    <property type="entry name" value="Extracellular Endonuclease, subunit A"/>
    <property type="match status" value="1"/>
</dbReference>
<evidence type="ECO:0000256" key="3">
    <source>
        <dbReference type="ARBA" id="ARBA00022759"/>
    </source>
</evidence>
<keyword evidence="3" id="KW-0378">Hydrolase</keyword>
<dbReference type="EMBL" id="OV725082">
    <property type="protein sequence ID" value="CAH1404428.1"/>
    <property type="molecule type" value="Genomic_DNA"/>
</dbReference>
<dbReference type="PANTHER" id="PTHR13966:SF17">
    <property type="entry name" value="ENDONUCLEASE-RELATED"/>
    <property type="match status" value="1"/>
</dbReference>
<feature type="signal peptide" evidence="5">
    <location>
        <begin position="1"/>
        <end position="19"/>
    </location>
</feature>
<dbReference type="SMART" id="SM00892">
    <property type="entry name" value="Endonuclease_NS"/>
    <property type="match status" value="1"/>
</dbReference>
<feature type="binding site" evidence="4">
    <location>
        <position position="289"/>
    </location>
    <ligand>
        <name>Mg(2+)</name>
        <dbReference type="ChEBI" id="CHEBI:18420"/>
        <note>catalytic</note>
    </ligand>
</feature>
<dbReference type="OrthoDB" id="5960141at2759"/>
<gene>
    <name evidence="8" type="ORF">NEZAVI_LOCUS12839</name>
</gene>
<keyword evidence="5" id="KW-0732">Signal</keyword>
<comment type="similarity">
    <text evidence="1">Belongs to the DNA/RNA non-specific endonuclease family.</text>
</comment>
<evidence type="ECO:0000256" key="2">
    <source>
        <dbReference type="ARBA" id="ARBA00022722"/>
    </source>
</evidence>
<dbReference type="SMART" id="SM00477">
    <property type="entry name" value="NUC"/>
    <property type="match status" value="1"/>
</dbReference>
<evidence type="ECO:0000256" key="4">
    <source>
        <dbReference type="PIRSR" id="PIRSR640255-2"/>
    </source>
</evidence>
<dbReference type="GO" id="GO:0003676">
    <property type="term" value="F:nucleic acid binding"/>
    <property type="evidence" value="ECO:0007669"/>
    <property type="project" value="InterPro"/>
</dbReference>